<name>A0A926DG97_9FIRM</name>
<dbReference type="EMBL" id="JACRSS010000002">
    <property type="protein sequence ID" value="MBC8538375.1"/>
    <property type="molecule type" value="Genomic_DNA"/>
</dbReference>
<organism evidence="2 3">
    <name type="scientific">Guopingia tenuis</name>
    <dbReference type="NCBI Taxonomy" id="2763656"/>
    <lineage>
        <taxon>Bacteria</taxon>
        <taxon>Bacillati</taxon>
        <taxon>Bacillota</taxon>
        <taxon>Clostridia</taxon>
        <taxon>Christensenellales</taxon>
        <taxon>Christensenellaceae</taxon>
        <taxon>Guopingia</taxon>
    </lineage>
</organism>
<evidence type="ECO:0000256" key="1">
    <source>
        <dbReference type="SAM" id="MobiDB-lite"/>
    </source>
</evidence>
<feature type="region of interest" description="Disordered" evidence="1">
    <location>
        <begin position="183"/>
        <end position="223"/>
    </location>
</feature>
<protein>
    <submittedName>
        <fullName evidence="2">Uncharacterized protein</fullName>
    </submittedName>
</protein>
<keyword evidence="3" id="KW-1185">Reference proteome</keyword>
<proteinExistence type="predicted"/>
<dbReference type="RefSeq" id="WP_249280144.1">
    <property type="nucleotide sequence ID" value="NZ_JACRSS010000002.1"/>
</dbReference>
<accession>A0A926DG97</accession>
<comment type="caution">
    <text evidence="2">The sequence shown here is derived from an EMBL/GenBank/DDBJ whole genome shotgun (WGS) entry which is preliminary data.</text>
</comment>
<evidence type="ECO:0000313" key="3">
    <source>
        <dbReference type="Proteomes" id="UP000617951"/>
    </source>
</evidence>
<evidence type="ECO:0000313" key="2">
    <source>
        <dbReference type="EMBL" id="MBC8538375.1"/>
    </source>
</evidence>
<dbReference type="Proteomes" id="UP000617951">
    <property type="component" value="Unassembled WGS sequence"/>
</dbReference>
<sequence>MFAAEVVQESLPGNKEKIEQNGIHKNVEGIQIATGQDINSDIHSRLQDRDRNAKIPPHPRILREKGKEIQGFRRVVAKIKTRSTGRALAPEAALLPALTGEEAKERRRAAQKEMRFFMKGNLRCAADSAISVWSAARKDRQRGNQKKIGLPGGCVTQSSRCITRMTAILEKMAWRKVFRGEGGRWAGEQATQSRAPSGMIWSRDPNKRKRKKKIGSANRPDAK</sequence>
<reference evidence="2" key="1">
    <citation type="submission" date="2020-08" db="EMBL/GenBank/DDBJ databases">
        <title>Genome public.</title>
        <authorList>
            <person name="Liu C."/>
            <person name="Sun Q."/>
        </authorList>
    </citation>
    <scope>NUCLEOTIDE SEQUENCE</scope>
    <source>
        <strain evidence="2">NSJ-63</strain>
    </source>
</reference>
<dbReference type="AlphaFoldDB" id="A0A926DG97"/>
<gene>
    <name evidence="2" type="ORF">H8693_05440</name>
</gene>